<proteinExistence type="predicted"/>
<dbReference type="Proteomes" id="UP000693970">
    <property type="component" value="Unassembled WGS sequence"/>
</dbReference>
<dbReference type="PANTHER" id="PTHR11920">
    <property type="entry name" value="GUANYLYL CYCLASE"/>
    <property type="match status" value="1"/>
</dbReference>
<dbReference type="AlphaFoldDB" id="A0A9K3L111"/>
<dbReference type="GO" id="GO:0007168">
    <property type="term" value="P:receptor guanylyl cyclase signaling pathway"/>
    <property type="evidence" value="ECO:0007669"/>
    <property type="project" value="TreeGrafter"/>
</dbReference>
<organism evidence="4 5">
    <name type="scientific">Nitzschia inconspicua</name>
    <dbReference type="NCBI Taxonomy" id="303405"/>
    <lineage>
        <taxon>Eukaryota</taxon>
        <taxon>Sar</taxon>
        <taxon>Stramenopiles</taxon>
        <taxon>Ochrophyta</taxon>
        <taxon>Bacillariophyta</taxon>
        <taxon>Bacillariophyceae</taxon>
        <taxon>Bacillariophycidae</taxon>
        <taxon>Bacillariales</taxon>
        <taxon>Bacillariaceae</taxon>
        <taxon>Nitzschia</taxon>
    </lineage>
</organism>
<feature type="domain" description="Guanylate cyclase" evidence="3">
    <location>
        <begin position="2"/>
        <end position="139"/>
    </location>
</feature>
<evidence type="ECO:0000256" key="1">
    <source>
        <dbReference type="ARBA" id="ARBA00022741"/>
    </source>
</evidence>
<dbReference type="GO" id="GO:0035556">
    <property type="term" value="P:intracellular signal transduction"/>
    <property type="evidence" value="ECO:0007669"/>
    <property type="project" value="InterPro"/>
</dbReference>
<evidence type="ECO:0000313" key="5">
    <source>
        <dbReference type="Proteomes" id="UP000693970"/>
    </source>
</evidence>
<dbReference type="GO" id="GO:0004016">
    <property type="term" value="F:adenylate cyclase activity"/>
    <property type="evidence" value="ECO:0007669"/>
    <property type="project" value="TreeGrafter"/>
</dbReference>
<dbReference type="SMART" id="SM00044">
    <property type="entry name" value="CYCc"/>
    <property type="match status" value="1"/>
</dbReference>
<keyword evidence="2" id="KW-0456">Lyase</keyword>
<gene>
    <name evidence="4" type="ORF">IV203_008869</name>
</gene>
<reference evidence="4" key="1">
    <citation type="journal article" date="2021" name="Sci. Rep.">
        <title>Diploid genomic architecture of Nitzschia inconspicua, an elite biomass production diatom.</title>
        <authorList>
            <person name="Oliver A."/>
            <person name="Podell S."/>
            <person name="Pinowska A."/>
            <person name="Traller J.C."/>
            <person name="Smith S.R."/>
            <person name="McClure R."/>
            <person name="Beliaev A."/>
            <person name="Bohutskyi P."/>
            <person name="Hill E.A."/>
            <person name="Rabines A."/>
            <person name="Zheng H."/>
            <person name="Allen L.Z."/>
            <person name="Kuo A."/>
            <person name="Grigoriev I.V."/>
            <person name="Allen A.E."/>
            <person name="Hazlebeck D."/>
            <person name="Allen E.E."/>
        </authorList>
    </citation>
    <scope>NUCLEOTIDE SEQUENCE</scope>
    <source>
        <strain evidence="4">Hildebrandi</strain>
    </source>
</reference>
<dbReference type="EMBL" id="JAGRRH010000017">
    <property type="protein sequence ID" value="KAG7352821.1"/>
    <property type="molecule type" value="Genomic_DNA"/>
</dbReference>
<dbReference type="Pfam" id="PF00211">
    <property type="entry name" value="Guanylate_cyc"/>
    <property type="match status" value="1"/>
</dbReference>
<dbReference type="OrthoDB" id="1890790at2759"/>
<evidence type="ECO:0000256" key="2">
    <source>
        <dbReference type="ARBA" id="ARBA00023239"/>
    </source>
</evidence>
<dbReference type="GO" id="GO:0001653">
    <property type="term" value="F:peptide receptor activity"/>
    <property type="evidence" value="ECO:0007669"/>
    <property type="project" value="TreeGrafter"/>
</dbReference>
<reference evidence="4" key="2">
    <citation type="submission" date="2021-04" db="EMBL/GenBank/DDBJ databases">
        <authorList>
            <person name="Podell S."/>
        </authorList>
    </citation>
    <scope>NUCLEOTIDE SEQUENCE</scope>
    <source>
        <strain evidence="4">Hildebrandi</strain>
    </source>
</reference>
<evidence type="ECO:0000313" key="4">
    <source>
        <dbReference type="EMBL" id="KAG7352821.1"/>
    </source>
</evidence>
<protein>
    <submittedName>
        <fullName evidence="4">Adenylate cyclase</fullName>
    </submittedName>
</protein>
<dbReference type="InterPro" id="IPR001054">
    <property type="entry name" value="A/G_cyclase"/>
</dbReference>
<dbReference type="PANTHER" id="PTHR11920:SF335">
    <property type="entry name" value="GUANYLATE CYCLASE"/>
    <property type="match status" value="1"/>
</dbReference>
<sequence length="328" mass="36302">MKTAQQSNEIVSSLFPKNVAAQMMEEANYESLTRSQATQKAFKSFNTSESSFTGWSSMREPGQIFTSVETIFNAFDKSADRRKVFKVEWSSGCPARFQLFGDTVNKASRIETSGLPGRIHLSKETADLLIARGKSHWVEKRHDTVDLKGLGNLCTYWLNFCTDDGTSITDLISDASNLNFSSHHGDFAPLVSPLISKNLKVRKTSLVCWHKEVLLMTLKKIIALRERNLGGKSVMVNKAELSQAETAAAFGNATPGYCIEFPVIDAPVEGKDIQLDKVVEEQLGKYVIDIADTYNPNPFHNVEHASHVALSATKLLESYGIFQPTLSG</sequence>
<accession>A0A9K3L111</accession>
<keyword evidence="1" id="KW-0547">Nucleotide-binding</keyword>
<dbReference type="GO" id="GO:0000166">
    <property type="term" value="F:nucleotide binding"/>
    <property type="evidence" value="ECO:0007669"/>
    <property type="project" value="UniProtKB-KW"/>
</dbReference>
<name>A0A9K3L111_9STRA</name>
<comment type="caution">
    <text evidence="4">The sequence shown here is derived from an EMBL/GenBank/DDBJ whole genome shotgun (WGS) entry which is preliminary data.</text>
</comment>
<evidence type="ECO:0000259" key="3">
    <source>
        <dbReference type="SMART" id="SM00044"/>
    </source>
</evidence>
<keyword evidence="5" id="KW-1185">Reference proteome</keyword>
<dbReference type="InterPro" id="IPR050401">
    <property type="entry name" value="Cyclic_nucleotide_synthase"/>
</dbReference>
<dbReference type="GO" id="GO:0004383">
    <property type="term" value="F:guanylate cyclase activity"/>
    <property type="evidence" value="ECO:0007669"/>
    <property type="project" value="TreeGrafter"/>
</dbReference>
<dbReference type="GO" id="GO:0005886">
    <property type="term" value="C:plasma membrane"/>
    <property type="evidence" value="ECO:0007669"/>
    <property type="project" value="TreeGrafter"/>
</dbReference>